<protein>
    <submittedName>
        <fullName evidence="2">Uncharacterized protein</fullName>
    </submittedName>
</protein>
<feature type="compositionally biased region" description="Basic and acidic residues" evidence="1">
    <location>
        <begin position="13"/>
        <end position="32"/>
    </location>
</feature>
<gene>
    <name evidence="2" type="ORF">AMECASPLE_016132</name>
</gene>
<sequence length="250" mass="27404">SVRRHRPAPLDPRQTRRRSEPQTSKGRPEHKNPGRTTAGTTATPPEKSRGELQGNYPASTVQKPQGTATGSEPAHTKAPRLGHQVWVLWAKTQASGRECGWEEIAHTFKGESTCKYSQPGFFHSVSLQRGTVNPWQHESQGPHISSGMSSGGCAFPSQSCSSNSSHLPSLNLSIKSERSSPDHMCSPSSPHLHHLSQHSPASNPDLPRHTPPEACPASRTKELPKADYPQCEEERGQPLRQLEMSGGWQR</sequence>
<dbReference type="EMBL" id="JAHRIP010076398">
    <property type="protein sequence ID" value="MEQ2311096.1"/>
    <property type="molecule type" value="Genomic_DNA"/>
</dbReference>
<keyword evidence="3" id="KW-1185">Reference proteome</keyword>
<name>A0ABV0ZYF5_9TELE</name>
<evidence type="ECO:0000313" key="3">
    <source>
        <dbReference type="Proteomes" id="UP001469553"/>
    </source>
</evidence>
<feature type="region of interest" description="Disordered" evidence="1">
    <location>
        <begin position="1"/>
        <end position="79"/>
    </location>
</feature>
<feature type="compositionally biased region" description="Polar residues" evidence="1">
    <location>
        <begin position="56"/>
        <end position="70"/>
    </location>
</feature>
<accession>A0ABV0ZYF5</accession>
<proteinExistence type="predicted"/>
<feature type="region of interest" description="Disordered" evidence="1">
    <location>
        <begin position="173"/>
        <end position="250"/>
    </location>
</feature>
<comment type="caution">
    <text evidence="2">The sequence shown here is derived from an EMBL/GenBank/DDBJ whole genome shotgun (WGS) entry which is preliminary data.</text>
</comment>
<dbReference type="Proteomes" id="UP001469553">
    <property type="component" value="Unassembled WGS sequence"/>
</dbReference>
<organism evidence="2 3">
    <name type="scientific">Ameca splendens</name>
    <dbReference type="NCBI Taxonomy" id="208324"/>
    <lineage>
        <taxon>Eukaryota</taxon>
        <taxon>Metazoa</taxon>
        <taxon>Chordata</taxon>
        <taxon>Craniata</taxon>
        <taxon>Vertebrata</taxon>
        <taxon>Euteleostomi</taxon>
        <taxon>Actinopterygii</taxon>
        <taxon>Neopterygii</taxon>
        <taxon>Teleostei</taxon>
        <taxon>Neoteleostei</taxon>
        <taxon>Acanthomorphata</taxon>
        <taxon>Ovalentaria</taxon>
        <taxon>Atherinomorphae</taxon>
        <taxon>Cyprinodontiformes</taxon>
        <taxon>Goodeidae</taxon>
        <taxon>Ameca</taxon>
    </lineage>
</organism>
<evidence type="ECO:0000313" key="2">
    <source>
        <dbReference type="EMBL" id="MEQ2311096.1"/>
    </source>
</evidence>
<feature type="region of interest" description="Disordered" evidence="1">
    <location>
        <begin position="133"/>
        <end position="157"/>
    </location>
</feature>
<evidence type="ECO:0000256" key="1">
    <source>
        <dbReference type="SAM" id="MobiDB-lite"/>
    </source>
</evidence>
<feature type="non-terminal residue" evidence="2">
    <location>
        <position position="1"/>
    </location>
</feature>
<feature type="compositionally biased region" description="Low complexity" evidence="1">
    <location>
        <begin position="34"/>
        <end position="45"/>
    </location>
</feature>
<feature type="compositionally biased region" description="Polar residues" evidence="1">
    <location>
        <begin position="133"/>
        <end position="148"/>
    </location>
</feature>
<reference evidence="2 3" key="1">
    <citation type="submission" date="2021-06" db="EMBL/GenBank/DDBJ databases">
        <authorList>
            <person name="Palmer J.M."/>
        </authorList>
    </citation>
    <scope>NUCLEOTIDE SEQUENCE [LARGE SCALE GENOMIC DNA]</scope>
    <source>
        <strain evidence="2 3">AS_MEX2019</strain>
        <tissue evidence="2">Muscle</tissue>
    </source>
</reference>